<proteinExistence type="predicted"/>
<comment type="caution">
    <text evidence="1">The sequence shown here is derived from an EMBL/GenBank/DDBJ whole genome shotgun (WGS) entry which is preliminary data.</text>
</comment>
<name>A0AAN6N3D4_9PEZI</name>
<reference evidence="2" key="1">
    <citation type="journal article" date="2023" name="Mol. Phylogenet. Evol.">
        <title>Genome-scale phylogeny and comparative genomics of the fungal order Sordariales.</title>
        <authorList>
            <person name="Hensen N."/>
            <person name="Bonometti L."/>
            <person name="Westerberg I."/>
            <person name="Brannstrom I.O."/>
            <person name="Guillou S."/>
            <person name="Cros-Aarteil S."/>
            <person name="Calhoun S."/>
            <person name="Haridas S."/>
            <person name="Kuo A."/>
            <person name="Mondo S."/>
            <person name="Pangilinan J."/>
            <person name="Riley R."/>
            <person name="LaButti K."/>
            <person name="Andreopoulos B."/>
            <person name="Lipzen A."/>
            <person name="Chen C."/>
            <person name="Yan M."/>
            <person name="Daum C."/>
            <person name="Ng V."/>
            <person name="Clum A."/>
            <person name="Steindorff A."/>
            <person name="Ohm R.A."/>
            <person name="Martin F."/>
            <person name="Silar P."/>
            <person name="Natvig D.O."/>
            <person name="Lalanne C."/>
            <person name="Gautier V."/>
            <person name="Ament-Velasquez S.L."/>
            <person name="Kruys A."/>
            <person name="Hutchinson M.I."/>
            <person name="Powell A.J."/>
            <person name="Barry K."/>
            <person name="Miller A.N."/>
            <person name="Grigoriev I.V."/>
            <person name="Debuchy R."/>
            <person name="Gladieux P."/>
            <person name="Hiltunen Thoren M."/>
            <person name="Johannesson H."/>
        </authorList>
    </citation>
    <scope>NUCLEOTIDE SEQUENCE [LARGE SCALE GENOMIC DNA]</scope>
    <source>
        <strain evidence="2">CBS 340.73</strain>
    </source>
</reference>
<evidence type="ECO:0000313" key="2">
    <source>
        <dbReference type="Proteomes" id="UP001303473"/>
    </source>
</evidence>
<evidence type="ECO:0000313" key="1">
    <source>
        <dbReference type="EMBL" id="KAK3937088.1"/>
    </source>
</evidence>
<sequence>MENFKFDPAAERADQLSGERALPLLRLRDWDRDKQYNKNNPKCIHYDFRWKVARPIFLGTDPDLILAPSDFLGDSYMCEEMIIDISIERSPLIDTYLKGLKGLFKKGRKITFSIRFIYKEVIRDFITTKGHNEEEVDVNIKILPYILKDVLNDGPDMAKNPKDVQVDKKGKLKEYYQCLKLNSILQHLKLILNIMVKGGVKPGFTLQFVSNVKRFL</sequence>
<accession>A0AAN6N3D4</accession>
<dbReference type="AlphaFoldDB" id="A0AAN6N3D4"/>
<dbReference type="EMBL" id="MU853863">
    <property type="protein sequence ID" value="KAK3937088.1"/>
    <property type="molecule type" value="Genomic_DNA"/>
</dbReference>
<gene>
    <name evidence="1" type="ORF">QBC46DRAFT_366439</name>
</gene>
<dbReference type="Proteomes" id="UP001303473">
    <property type="component" value="Unassembled WGS sequence"/>
</dbReference>
<organism evidence="1 2">
    <name type="scientific">Diplogelasinospora grovesii</name>
    <dbReference type="NCBI Taxonomy" id="303347"/>
    <lineage>
        <taxon>Eukaryota</taxon>
        <taxon>Fungi</taxon>
        <taxon>Dikarya</taxon>
        <taxon>Ascomycota</taxon>
        <taxon>Pezizomycotina</taxon>
        <taxon>Sordariomycetes</taxon>
        <taxon>Sordariomycetidae</taxon>
        <taxon>Sordariales</taxon>
        <taxon>Diplogelasinosporaceae</taxon>
        <taxon>Diplogelasinospora</taxon>
    </lineage>
</organism>
<protein>
    <submittedName>
        <fullName evidence="1">Uncharacterized protein</fullName>
    </submittedName>
</protein>
<keyword evidence="2" id="KW-1185">Reference proteome</keyword>